<dbReference type="Pfam" id="PF07313">
    <property type="entry name" value="AmiA-like"/>
    <property type="match status" value="1"/>
</dbReference>
<gene>
    <name evidence="2" type="ORF">NPA09_01975</name>
</gene>
<evidence type="ECO:0000256" key="1">
    <source>
        <dbReference type="SAM" id="SignalP"/>
    </source>
</evidence>
<dbReference type="EMBL" id="CP101808">
    <property type="protein sequence ID" value="UUD36669.1"/>
    <property type="molecule type" value="Genomic_DNA"/>
</dbReference>
<dbReference type="RefSeq" id="WP_129721678.1">
    <property type="nucleotide sequence ID" value="NZ_CP101808.1"/>
</dbReference>
<dbReference type="PROSITE" id="PS51257">
    <property type="entry name" value="PROKAR_LIPOPROTEIN"/>
    <property type="match status" value="1"/>
</dbReference>
<proteinExistence type="predicted"/>
<dbReference type="Gene3D" id="2.30.260.10">
    <property type="entry name" value="putative xylanase like domain"/>
    <property type="match status" value="1"/>
</dbReference>
<dbReference type="Proteomes" id="UP001059576">
    <property type="component" value="Chromosome"/>
</dbReference>
<evidence type="ECO:0000313" key="2">
    <source>
        <dbReference type="EMBL" id="UUD36669.1"/>
    </source>
</evidence>
<dbReference type="Gene3D" id="1.10.3670.10">
    <property type="entry name" value="Putative xylanase like domain"/>
    <property type="match status" value="1"/>
</dbReference>
<organism evidence="2 3">
    <name type="scientific">Mycoplasmopsis equigenitalium</name>
    <dbReference type="NCBI Taxonomy" id="114883"/>
    <lineage>
        <taxon>Bacteria</taxon>
        <taxon>Bacillati</taxon>
        <taxon>Mycoplasmatota</taxon>
        <taxon>Mycoplasmoidales</taxon>
        <taxon>Metamycoplasmataceae</taxon>
        <taxon>Mycoplasmopsis</taxon>
    </lineage>
</organism>
<feature type="signal peptide" evidence="1">
    <location>
        <begin position="1"/>
        <end position="19"/>
    </location>
</feature>
<accession>A0ABY5J1S5</accession>
<reference evidence="2" key="1">
    <citation type="submission" date="2022-07" db="EMBL/GenBank/DDBJ databases">
        <title>Complete genome of Mycoplasma equigenitalium type strain T37.</title>
        <authorList>
            <person name="Spergser J."/>
        </authorList>
    </citation>
    <scope>NUCLEOTIDE SEQUENCE</scope>
    <source>
        <strain evidence="2">T37</strain>
    </source>
</reference>
<keyword evidence="3" id="KW-1185">Reference proteome</keyword>
<feature type="chain" id="PRO_5046682669" evidence="1">
    <location>
        <begin position="20"/>
        <end position="558"/>
    </location>
</feature>
<dbReference type="SUPFAM" id="SSF54001">
    <property type="entry name" value="Cysteine proteinases"/>
    <property type="match status" value="1"/>
</dbReference>
<name>A0ABY5J1S5_9BACT</name>
<protein>
    <submittedName>
        <fullName evidence="2">DUF1460 domain-containing protein</fullName>
    </submittedName>
</protein>
<dbReference type="InterPro" id="IPR038765">
    <property type="entry name" value="Papain-like_cys_pep_sf"/>
</dbReference>
<keyword evidence="1" id="KW-0732">Signal</keyword>
<dbReference type="InterPro" id="IPR010846">
    <property type="entry name" value="AmiA-like"/>
</dbReference>
<evidence type="ECO:0000313" key="3">
    <source>
        <dbReference type="Proteomes" id="UP001059576"/>
    </source>
</evidence>
<sequence length="558" mass="63251">MKLKRVLVTLIPLSIIGFASCSISCSSVSKHDQKDIDQFKTNYVDYVNADTNNLDIKLVNNVEKAEHALSVLSKSAKTHLKDVEKKVRIIKKVKTEYNAYVKAFLSFLQNDDAKLESGYEASGYRLVKIAQKAVDEFEKASQETKTLLAKMMPEMGKLAELKKIEADIEIQEVIIKNSSGIYTQVEIDNAKKQIGILNANKAAITSGVEEAKTGLVKRLQLMIKMQQTLYPIKQPSGKTKAKIDEILTFANTLSGKTMGEKVAAISQKLLGVTYVGNKMIGSFEKDIEEMLVLDVLSLDCFTYLDYTVAFAMSKNYDEFVANVVKVRYIDGRVDFTTRKHFFTDWGTENTKIATNAVDLMNAGAKEKHKDLIIEVEKYINAKKTNPKKPDEVTEFWLPGVKAVHRKFKAIKFTKNHNIFNEQFIMDNFKEGDFVMVGTDLDGLDVTHTGILVFKSGPVYEYDENGLEVRDEKGNPKLKLDASGQPIMAIKPFYRNARSNKSVVDVDLLHYMRDRNWSTINKQWYDQLNEEQLAKAGKKKAKLVVPFILFYRVNEELDD</sequence>